<evidence type="ECO:0000313" key="13">
    <source>
        <dbReference type="Proteomes" id="UP000198742"/>
    </source>
</evidence>
<dbReference type="InterPro" id="IPR036890">
    <property type="entry name" value="HATPase_C_sf"/>
</dbReference>
<evidence type="ECO:0000256" key="6">
    <source>
        <dbReference type="ARBA" id="ARBA00022679"/>
    </source>
</evidence>
<evidence type="ECO:0000313" key="12">
    <source>
        <dbReference type="EMBL" id="SEC28149.1"/>
    </source>
</evidence>
<organism evidence="12 13">
    <name type="scientific">Nocardioides exalbidus</name>
    <dbReference type="NCBI Taxonomy" id="402596"/>
    <lineage>
        <taxon>Bacteria</taxon>
        <taxon>Bacillati</taxon>
        <taxon>Actinomycetota</taxon>
        <taxon>Actinomycetes</taxon>
        <taxon>Propionibacteriales</taxon>
        <taxon>Nocardioidaceae</taxon>
        <taxon>Nocardioides</taxon>
    </lineage>
</organism>
<dbReference type="GO" id="GO:0005886">
    <property type="term" value="C:plasma membrane"/>
    <property type="evidence" value="ECO:0007669"/>
    <property type="project" value="UniProtKB-SubCell"/>
</dbReference>
<dbReference type="EMBL" id="FNRT01000002">
    <property type="protein sequence ID" value="SEC28149.1"/>
    <property type="molecule type" value="Genomic_DNA"/>
</dbReference>
<dbReference type="PANTHER" id="PTHR43711">
    <property type="entry name" value="TWO-COMPONENT HISTIDINE KINASE"/>
    <property type="match status" value="1"/>
</dbReference>
<sequence length="585" mass="61995">MTTTDLAREVGRRGEVAERGSHRGRVVLVLLLAVVVVIDLVLSRRASDSVFFVVVLWLAAAAAWAGALRGGARRLAGIMLASGLSLSAVGDTLWAILVARGEAVDVSVADVAWFACDIAIAVALLVVLRQSGAGSQDLDFTLDAATIVVGSLLLVWSVSSDVVVATPGASAWAGVVAAAYPIADALLVALVIRVLTSRAARRWLHPTFAIGLVMWLVADILYLFVASPLFTRAADLIYLCAPVLLAFSTWKRGRDDRVGEEVATRGRPLLQIVIAVGPLMVPPTLAMVGHFQSRPDARYVLAVSSLVLAALAGARAVRLVRAEQHALAELKQARDDAMAASRAKSTFLSTMSHELRTPLTSVLGAGELLAVTDLDDFQRDMVHRVCRSSTDLRSLVEVVLDYSRLEAGTAEAAAVSMDLRHLVTRIGASYGIRARSAGLRLECQVDPALPECVTGDPERVLQVLGHLLDNAVKFTPEGSIRLSATSDDDGSVLTFAVEDSGIGIPEQHLAAVFDAFTQVDPSSTRNHGGTGIGLAVCRRLTALMGGTIAVSSRLDAGSRFVVRLPLRPADCSDVVRVPRQARIPG</sequence>
<evidence type="ECO:0000256" key="4">
    <source>
        <dbReference type="ARBA" id="ARBA00012438"/>
    </source>
</evidence>
<feature type="transmembrane region" description="Helical" evidence="10">
    <location>
        <begin position="230"/>
        <end position="248"/>
    </location>
</feature>
<dbReference type="SUPFAM" id="SSF47384">
    <property type="entry name" value="Homodimeric domain of signal transducing histidine kinase"/>
    <property type="match status" value="1"/>
</dbReference>
<dbReference type="OrthoDB" id="9810730at2"/>
<protein>
    <recommendedName>
        <fullName evidence="9">Circadian input-output histidine kinase CikA</fullName>
        <ecNumber evidence="4">2.7.13.3</ecNumber>
    </recommendedName>
</protein>
<dbReference type="PROSITE" id="PS50109">
    <property type="entry name" value="HIS_KIN"/>
    <property type="match status" value="1"/>
</dbReference>
<feature type="transmembrane region" description="Helical" evidence="10">
    <location>
        <begin position="269"/>
        <end position="291"/>
    </location>
</feature>
<dbReference type="PANTHER" id="PTHR43711:SF26">
    <property type="entry name" value="SENSOR HISTIDINE KINASE RCSC"/>
    <property type="match status" value="1"/>
</dbReference>
<feature type="transmembrane region" description="Helical" evidence="10">
    <location>
        <begin position="26"/>
        <end position="43"/>
    </location>
</feature>
<keyword evidence="7 12" id="KW-0418">Kinase</keyword>
<evidence type="ECO:0000256" key="8">
    <source>
        <dbReference type="ARBA" id="ARBA00023012"/>
    </source>
</evidence>
<keyword evidence="10" id="KW-1133">Transmembrane helix</keyword>
<evidence type="ECO:0000256" key="9">
    <source>
        <dbReference type="ARBA" id="ARBA00074306"/>
    </source>
</evidence>
<dbReference type="Gene3D" id="1.10.287.130">
    <property type="match status" value="1"/>
</dbReference>
<dbReference type="GO" id="GO:0000155">
    <property type="term" value="F:phosphorelay sensor kinase activity"/>
    <property type="evidence" value="ECO:0007669"/>
    <property type="project" value="InterPro"/>
</dbReference>
<dbReference type="FunFam" id="3.30.565.10:FF:000010">
    <property type="entry name" value="Sensor histidine kinase RcsC"/>
    <property type="match status" value="1"/>
</dbReference>
<feature type="transmembrane region" description="Helical" evidence="10">
    <location>
        <begin position="171"/>
        <end position="192"/>
    </location>
</feature>
<dbReference type="SMART" id="SM00388">
    <property type="entry name" value="HisKA"/>
    <property type="match status" value="1"/>
</dbReference>
<gene>
    <name evidence="12" type="ORF">SAMN04489844_2006</name>
</gene>
<name>A0A1H4R8C5_9ACTN</name>
<dbReference type="SMART" id="SM00387">
    <property type="entry name" value="HATPase_c"/>
    <property type="match status" value="1"/>
</dbReference>
<dbReference type="CDD" id="cd00082">
    <property type="entry name" value="HisKA"/>
    <property type="match status" value="1"/>
</dbReference>
<keyword evidence="10" id="KW-0812">Transmembrane</keyword>
<feature type="transmembrane region" description="Helical" evidence="10">
    <location>
        <begin position="49"/>
        <end position="68"/>
    </location>
</feature>
<keyword evidence="6" id="KW-0808">Transferase</keyword>
<dbReference type="AlphaFoldDB" id="A0A1H4R8C5"/>
<accession>A0A1H4R8C5</accession>
<evidence type="ECO:0000256" key="2">
    <source>
        <dbReference type="ARBA" id="ARBA00004236"/>
    </source>
</evidence>
<dbReference type="PRINTS" id="PR00344">
    <property type="entry name" value="BCTRLSENSOR"/>
</dbReference>
<proteinExistence type="inferred from homology"/>
<evidence type="ECO:0000259" key="11">
    <source>
        <dbReference type="PROSITE" id="PS50109"/>
    </source>
</evidence>
<keyword evidence="8" id="KW-0902">Two-component regulatory system</keyword>
<dbReference type="RefSeq" id="WP_090968975.1">
    <property type="nucleotide sequence ID" value="NZ_FNRT01000002.1"/>
</dbReference>
<feature type="domain" description="Histidine kinase" evidence="11">
    <location>
        <begin position="350"/>
        <end position="568"/>
    </location>
</feature>
<feature type="transmembrane region" description="Helical" evidence="10">
    <location>
        <begin position="75"/>
        <end position="99"/>
    </location>
</feature>
<feature type="transmembrane region" description="Helical" evidence="10">
    <location>
        <begin position="204"/>
        <end position="224"/>
    </location>
</feature>
<dbReference type="Pfam" id="PF00512">
    <property type="entry name" value="HisKA"/>
    <property type="match status" value="1"/>
</dbReference>
<feature type="transmembrane region" description="Helical" evidence="10">
    <location>
        <begin position="140"/>
        <end position="159"/>
    </location>
</feature>
<dbReference type="InterPro" id="IPR005467">
    <property type="entry name" value="His_kinase_dom"/>
</dbReference>
<evidence type="ECO:0000256" key="7">
    <source>
        <dbReference type="ARBA" id="ARBA00022777"/>
    </source>
</evidence>
<evidence type="ECO:0000256" key="10">
    <source>
        <dbReference type="SAM" id="Phobius"/>
    </source>
</evidence>
<reference evidence="13" key="1">
    <citation type="submission" date="2016-10" db="EMBL/GenBank/DDBJ databases">
        <authorList>
            <person name="Varghese N."/>
            <person name="Submissions S."/>
        </authorList>
    </citation>
    <scope>NUCLEOTIDE SEQUENCE [LARGE SCALE GENOMIC DNA]</scope>
    <source>
        <strain evidence="13">DSM 22017</strain>
    </source>
</reference>
<evidence type="ECO:0000256" key="3">
    <source>
        <dbReference type="ARBA" id="ARBA00006402"/>
    </source>
</evidence>
<dbReference type="InterPro" id="IPR004358">
    <property type="entry name" value="Sig_transdc_His_kin-like_C"/>
</dbReference>
<comment type="similarity">
    <text evidence="3">In the N-terminal section; belongs to the phytochrome family.</text>
</comment>
<comment type="catalytic activity">
    <reaction evidence="1">
        <text>ATP + protein L-histidine = ADP + protein N-phospho-L-histidine.</text>
        <dbReference type="EC" id="2.7.13.3"/>
    </reaction>
</comment>
<keyword evidence="10" id="KW-0472">Membrane</keyword>
<dbReference type="Pfam" id="PF02518">
    <property type="entry name" value="HATPase_c"/>
    <property type="match status" value="1"/>
</dbReference>
<dbReference type="STRING" id="402596.SAMN04489844_2006"/>
<dbReference type="InterPro" id="IPR003661">
    <property type="entry name" value="HisK_dim/P_dom"/>
</dbReference>
<dbReference type="SUPFAM" id="SSF55874">
    <property type="entry name" value="ATPase domain of HSP90 chaperone/DNA topoisomerase II/histidine kinase"/>
    <property type="match status" value="1"/>
</dbReference>
<dbReference type="InterPro" id="IPR036097">
    <property type="entry name" value="HisK_dim/P_sf"/>
</dbReference>
<dbReference type="InterPro" id="IPR003594">
    <property type="entry name" value="HATPase_dom"/>
</dbReference>
<keyword evidence="5" id="KW-0597">Phosphoprotein</keyword>
<dbReference type="EC" id="2.7.13.3" evidence="4"/>
<dbReference type="Proteomes" id="UP000198742">
    <property type="component" value="Unassembled WGS sequence"/>
</dbReference>
<dbReference type="InterPro" id="IPR050736">
    <property type="entry name" value="Sensor_HK_Regulatory"/>
</dbReference>
<evidence type="ECO:0000256" key="5">
    <source>
        <dbReference type="ARBA" id="ARBA00022553"/>
    </source>
</evidence>
<dbReference type="Gene3D" id="3.30.565.10">
    <property type="entry name" value="Histidine kinase-like ATPase, C-terminal domain"/>
    <property type="match status" value="1"/>
</dbReference>
<feature type="transmembrane region" description="Helical" evidence="10">
    <location>
        <begin position="111"/>
        <end position="128"/>
    </location>
</feature>
<keyword evidence="13" id="KW-1185">Reference proteome</keyword>
<comment type="subcellular location">
    <subcellularLocation>
        <location evidence="2">Cell membrane</location>
    </subcellularLocation>
</comment>
<dbReference type="CDD" id="cd16922">
    <property type="entry name" value="HATPase_EvgS-ArcB-TorS-like"/>
    <property type="match status" value="1"/>
</dbReference>
<evidence type="ECO:0000256" key="1">
    <source>
        <dbReference type="ARBA" id="ARBA00000085"/>
    </source>
</evidence>